<evidence type="ECO:0000313" key="5">
    <source>
        <dbReference type="Proteomes" id="UP000253490"/>
    </source>
</evidence>
<dbReference type="SUPFAM" id="SSF54106">
    <property type="entry name" value="LysM domain"/>
    <property type="match status" value="1"/>
</dbReference>
<evidence type="ECO:0000259" key="3">
    <source>
        <dbReference type="PROSITE" id="PS51782"/>
    </source>
</evidence>
<evidence type="ECO:0000259" key="2">
    <source>
        <dbReference type="PROSITE" id="PS51109"/>
    </source>
</evidence>
<protein>
    <submittedName>
        <fullName evidence="4">Murein DD-endopeptidase MepM/ murein hydrolase activator NlpD</fullName>
    </submittedName>
</protein>
<dbReference type="InterPro" id="IPR011098">
    <property type="entry name" value="G5_dom"/>
</dbReference>
<feature type="domain" description="G5" evidence="2">
    <location>
        <begin position="238"/>
        <end position="318"/>
    </location>
</feature>
<dbReference type="CDD" id="cd12797">
    <property type="entry name" value="M23_peptidase"/>
    <property type="match status" value="1"/>
</dbReference>
<dbReference type="PROSITE" id="PS51782">
    <property type="entry name" value="LYSM"/>
    <property type="match status" value="1"/>
</dbReference>
<evidence type="ECO:0000313" key="4">
    <source>
        <dbReference type="EMBL" id="RBP64458.1"/>
    </source>
</evidence>
<dbReference type="InterPro" id="IPR016047">
    <property type="entry name" value="M23ase_b-sheet_dom"/>
</dbReference>
<dbReference type="OrthoDB" id="9809488at2"/>
<dbReference type="Pfam" id="PF07501">
    <property type="entry name" value="G5"/>
    <property type="match status" value="1"/>
</dbReference>
<dbReference type="PROSITE" id="PS51109">
    <property type="entry name" value="G5"/>
    <property type="match status" value="1"/>
</dbReference>
<organism evidence="4 5">
    <name type="scientific">Alkalibaculum bacchi</name>
    <dbReference type="NCBI Taxonomy" id="645887"/>
    <lineage>
        <taxon>Bacteria</taxon>
        <taxon>Bacillati</taxon>
        <taxon>Bacillota</taxon>
        <taxon>Clostridia</taxon>
        <taxon>Eubacteriales</taxon>
        <taxon>Eubacteriaceae</taxon>
        <taxon>Alkalibaculum</taxon>
    </lineage>
</organism>
<dbReference type="Pfam" id="PF01551">
    <property type="entry name" value="Peptidase_M23"/>
    <property type="match status" value="1"/>
</dbReference>
<dbReference type="Proteomes" id="UP000253490">
    <property type="component" value="Unassembled WGS sequence"/>
</dbReference>
<dbReference type="Gene3D" id="3.10.350.10">
    <property type="entry name" value="LysM domain"/>
    <property type="match status" value="1"/>
</dbReference>
<dbReference type="PANTHER" id="PTHR21666:SF270">
    <property type="entry name" value="MUREIN HYDROLASE ACTIVATOR ENVC"/>
    <property type="match status" value="1"/>
</dbReference>
<accession>A0A366I765</accession>
<keyword evidence="1" id="KW-0732">Signal</keyword>
<dbReference type="Gene3D" id="2.70.70.10">
    <property type="entry name" value="Glucose Permease (Domain IIA)"/>
    <property type="match status" value="1"/>
</dbReference>
<dbReference type="InterPro" id="IPR018392">
    <property type="entry name" value="LysM"/>
</dbReference>
<dbReference type="SMART" id="SM00257">
    <property type="entry name" value="LysM"/>
    <property type="match status" value="1"/>
</dbReference>
<comment type="caution">
    <text evidence="4">The sequence shown here is derived from an EMBL/GenBank/DDBJ whole genome shotgun (WGS) entry which is preliminary data.</text>
</comment>
<dbReference type="EMBL" id="QNRX01000008">
    <property type="protein sequence ID" value="RBP64458.1"/>
    <property type="molecule type" value="Genomic_DNA"/>
</dbReference>
<proteinExistence type="predicted"/>
<dbReference type="Gene3D" id="2.20.230.10">
    <property type="entry name" value="Resuscitation-promoting factor rpfb"/>
    <property type="match status" value="1"/>
</dbReference>
<feature type="domain" description="LysM" evidence="3">
    <location>
        <begin position="187"/>
        <end position="231"/>
    </location>
</feature>
<dbReference type="SMART" id="SM01208">
    <property type="entry name" value="G5"/>
    <property type="match status" value="1"/>
</dbReference>
<dbReference type="RefSeq" id="WP_113920607.1">
    <property type="nucleotide sequence ID" value="NZ_QNRX01000008.1"/>
</dbReference>
<dbReference type="InterPro" id="IPR036779">
    <property type="entry name" value="LysM_dom_sf"/>
</dbReference>
<dbReference type="AlphaFoldDB" id="A0A366I765"/>
<sequence>MEISLKKTMIAASAGVIFATGIFFYHADIGYEVTFNGQDLGYVQEREIFTTAVEVVNQDLKEKYGENIVFEQDVDFSMKVINRDNVLKDVDESINAVVSTYGIPMVEGAVIVIDGEEVASLYSKEEAQKVIDNVLEPYTKESKNSKIVGEPIIKEKVEIVNKQIPYKELTEVEKAIDTINQGTDKLKQYTVKDGDTTWDIAVNRGIDVEKLAEANPEKNIEKLHGGDTINLTVLEPYLTIEVVREESIVDKIPFETEYRDDSSIYEGRQKVIIEGKQGLKETTSKVVYVNGKESSREVLNQAVLKEPTTETIAKGIKALPIGAGKGAFSLPTSGRVTALSKAGSHSGDRAVDIANNMGTPIKAAADGIVVTASPDGGTLGKYIKISHGNGYSTLYGHLSEIHVEVGQKVRLGEQIAAMGSTGRSTGPHVHFEVRNNGARQVITDYFEGLKVGRHVAPVYLD</sequence>
<dbReference type="CDD" id="cd00118">
    <property type="entry name" value="LysM"/>
    <property type="match status" value="1"/>
</dbReference>
<dbReference type="Pfam" id="PF01476">
    <property type="entry name" value="LysM"/>
    <property type="match status" value="1"/>
</dbReference>
<dbReference type="InterPro" id="IPR011055">
    <property type="entry name" value="Dup_hybrid_motif"/>
</dbReference>
<reference evidence="4 5" key="1">
    <citation type="submission" date="2018-06" db="EMBL/GenBank/DDBJ databases">
        <title>Genomic Encyclopedia of Type Strains, Phase IV (KMG-IV): sequencing the most valuable type-strain genomes for metagenomic binning, comparative biology and taxonomic classification.</title>
        <authorList>
            <person name="Goeker M."/>
        </authorList>
    </citation>
    <scope>NUCLEOTIDE SEQUENCE [LARGE SCALE GENOMIC DNA]</scope>
    <source>
        <strain evidence="4 5">DSM 22112</strain>
    </source>
</reference>
<name>A0A366I765_9FIRM</name>
<dbReference type="SUPFAM" id="SSF51261">
    <property type="entry name" value="Duplicated hybrid motif"/>
    <property type="match status" value="1"/>
</dbReference>
<keyword evidence="5" id="KW-1185">Reference proteome</keyword>
<dbReference type="InterPro" id="IPR050570">
    <property type="entry name" value="Cell_wall_metabolism_enzyme"/>
</dbReference>
<keyword evidence="4" id="KW-0378">Hydrolase</keyword>
<gene>
    <name evidence="4" type="ORF">DES36_10881</name>
</gene>
<dbReference type="GO" id="GO:0004222">
    <property type="term" value="F:metalloendopeptidase activity"/>
    <property type="evidence" value="ECO:0007669"/>
    <property type="project" value="TreeGrafter"/>
</dbReference>
<evidence type="ECO:0000256" key="1">
    <source>
        <dbReference type="ARBA" id="ARBA00022729"/>
    </source>
</evidence>
<dbReference type="PANTHER" id="PTHR21666">
    <property type="entry name" value="PEPTIDASE-RELATED"/>
    <property type="match status" value="1"/>
</dbReference>